<sequence length="45" mass="5285">MEKDMPIDHATHKQPLEIDIRNILEQLGISKDKWPEEYKKPIGKA</sequence>
<name>A0ABV8S679_9BACL</name>
<proteinExistence type="predicted"/>
<reference evidence="2" key="1">
    <citation type="journal article" date="2019" name="Int. J. Syst. Evol. Microbiol.">
        <title>The Global Catalogue of Microorganisms (GCM) 10K type strain sequencing project: providing services to taxonomists for standard genome sequencing and annotation.</title>
        <authorList>
            <consortium name="The Broad Institute Genomics Platform"/>
            <consortium name="The Broad Institute Genome Sequencing Center for Infectious Disease"/>
            <person name="Wu L."/>
            <person name="Ma J."/>
        </authorList>
    </citation>
    <scope>NUCLEOTIDE SEQUENCE [LARGE SCALE GENOMIC DNA]</scope>
    <source>
        <strain evidence="2">CGMCC 4.1641</strain>
    </source>
</reference>
<organism evidence="1 2">
    <name type="scientific">Cohnella boryungensis</name>
    <dbReference type="NCBI Taxonomy" id="768479"/>
    <lineage>
        <taxon>Bacteria</taxon>
        <taxon>Bacillati</taxon>
        <taxon>Bacillota</taxon>
        <taxon>Bacilli</taxon>
        <taxon>Bacillales</taxon>
        <taxon>Paenibacillaceae</taxon>
        <taxon>Cohnella</taxon>
    </lineage>
</organism>
<dbReference type="EMBL" id="JBHSED010000003">
    <property type="protein sequence ID" value="MFC4302382.1"/>
    <property type="molecule type" value="Genomic_DNA"/>
</dbReference>
<comment type="caution">
    <text evidence="1">The sequence shown here is derived from an EMBL/GenBank/DDBJ whole genome shotgun (WGS) entry which is preliminary data.</text>
</comment>
<dbReference type="RefSeq" id="WP_204600751.1">
    <property type="nucleotide sequence ID" value="NZ_JBHSED010000003.1"/>
</dbReference>
<protein>
    <submittedName>
        <fullName evidence="1">Uncharacterized protein</fullName>
    </submittedName>
</protein>
<evidence type="ECO:0000313" key="2">
    <source>
        <dbReference type="Proteomes" id="UP001595755"/>
    </source>
</evidence>
<accession>A0ABV8S679</accession>
<evidence type="ECO:0000313" key="1">
    <source>
        <dbReference type="EMBL" id="MFC4302382.1"/>
    </source>
</evidence>
<dbReference type="Proteomes" id="UP001595755">
    <property type="component" value="Unassembled WGS sequence"/>
</dbReference>
<gene>
    <name evidence="1" type="ORF">ACFO1S_02860</name>
</gene>
<keyword evidence="2" id="KW-1185">Reference proteome</keyword>